<dbReference type="AlphaFoldDB" id="A0A6A6LCT6"/>
<feature type="compositionally biased region" description="Polar residues" evidence="1">
    <location>
        <begin position="121"/>
        <end position="138"/>
    </location>
</feature>
<gene>
    <name evidence="2" type="ORF">GH714_028192</name>
</gene>
<reference evidence="2 3" key="1">
    <citation type="journal article" date="2020" name="Mol. Plant">
        <title>The Chromosome-Based Rubber Tree Genome Provides New Insights into Spurge Genome Evolution and Rubber Biosynthesis.</title>
        <authorList>
            <person name="Liu J."/>
            <person name="Shi C."/>
            <person name="Shi C.C."/>
            <person name="Li W."/>
            <person name="Zhang Q.J."/>
            <person name="Zhang Y."/>
            <person name="Li K."/>
            <person name="Lu H.F."/>
            <person name="Shi C."/>
            <person name="Zhu S.T."/>
            <person name="Xiao Z.Y."/>
            <person name="Nan H."/>
            <person name="Yue Y."/>
            <person name="Zhu X.G."/>
            <person name="Wu Y."/>
            <person name="Hong X.N."/>
            <person name="Fan G.Y."/>
            <person name="Tong Y."/>
            <person name="Zhang D."/>
            <person name="Mao C.L."/>
            <person name="Liu Y.L."/>
            <person name="Hao S.J."/>
            <person name="Liu W.Q."/>
            <person name="Lv M.Q."/>
            <person name="Zhang H.B."/>
            <person name="Liu Y."/>
            <person name="Hu-Tang G.R."/>
            <person name="Wang J.P."/>
            <person name="Wang J.H."/>
            <person name="Sun Y.H."/>
            <person name="Ni S.B."/>
            <person name="Chen W.B."/>
            <person name="Zhang X.C."/>
            <person name="Jiao Y.N."/>
            <person name="Eichler E.E."/>
            <person name="Li G.H."/>
            <person name="Liu X."/>
            <person name="Gao L.Z."/>
        </authorList>
    </citation>
    <scope>NUCLEOTIDE SEQUENCE [LARGE SCALE GENOMIC DNA]</scope>
    <source>
        <strain evidence="3">cv. GT1</strain>
        <tissue evidence="2">Leaf</tissue>
    </source>
</reference>
<dbReference type="GO" id="GO:0009638">
    <property type="term" value="P:phototropism"/>
    <property type="evidence" value="ECO:0007669"/>
    <property type="project" value="InterPro"/>
</dbReference>
<proteinExistence type="predicted"/>
<dbReference type="PANTHER" id="PTHR33781">
    <property type="entry name" value="PROTEIN PHYTOCHROME KINASE SUBSTRATE 1-RELATED"/>
    <property type="match status" value="1"/>
</dbReference>
<evidence type="ECO:0000313" key="3">
    <source>
        <dbReference type="Proteomes" id="UP000467840"/>
    </source>
</evidence>
<dbReference type="Proteomes" id="UP000467840">
    <property type="component" value="Chromosome 1"/>
</dbReference>
<feature type="compositionally biased region" description="Basic residues" evidence="1">
    <location>
        <begin position="141"/>
        <end position="153"/>
    </location>
</feature>
<evidence type="ECO:0000256" key="1">
    <source>
        <dbReference type="SAM" id="MobiDB-lite"/>
    </source>
</evidence>
<dbReference type="InterPro" id="IPR039615">
    <property type="entry name" value="PKS"/>
</dbReference>
<dbReference type="EMBL" id="JAAGAX010000011">
    <property type="protein sequence ID" value="KAF2298824.1"/>
    <property type="molecule type" value="Genomic_DNA"/>
</dbReference>
<keyword evidence="3" id="KW-1185">Reference proteome</keyword>
<comment type="caution">
    <text evidence="2">The sequence shown here is derived from an EMBL/GenBank/DDBJ whole genome shotgun (WGS) entry which is preliminary data.</text>
</comment>
<protein>
    <recommendedName>
        <fullName evidence="4">Phytochrome kinase substrate 1</fullName>
    </recommendedName>
</protein>
<evidence type="ECO:0008006" key="4">
    <source>
        <dbReference type="Google" id="ProtNLM"/>
    </source>
</evidence>
<sequence length="507" mass="56296">MAMATFTSAARFTQASSLENNLRDVSFSSFLSNSEDIFVRKLAESNQNVSAQDVEDHHYVGQNKEDGEIGVFGAEKYFNGGIDEDSPRISNNITPRKYHLPPKKDEQLNDHMVPIKPKVHSATSSIYSESSRNSQSALLRSVHRKTSQTKTSKVHGKIGKNILAGLGCKCSCSDKDSIDVDDEHFGEISFKKSPNTDILQGKVITEELIKASLDLDHKPRSGSRVEEEIHCQNLEKLGIGMNKENCFTFPTSNSEAGILPKKLQLRQEEAIKPRKSLEVFGSPVHDKRSKSFKIERRLSMLSWDAAPRMEEIDYSAASVGVYNDNESDASSDLFEIESLTGKVEPFLPRQGSDVISGYLTPTNCYAPSEASIEWSVVTASAADFSVMSDYDELRPPATVSSPVKTFLTTVNARSGNSEDTPRRRSSNLLGCNSHKAARVAGDAYKTNDKASFDPRMRRASDSFMPVTRFQAETKLMGFDPRQMRYAHSTHLLPGSHLSESFHPFDTQ</sequence>
<accession>A0A6A6LCT6</accession>
<dbReference type="PANTHER" id="PTHR33781:SF4">
    <property type="entry name" value="PROTEIN PHYTOCHROME KINASE SUBSTRATE 1"/>
    <property type="match status" value="1"/>
</dbReference>
<name>A0A6A6LCT6_HEVBR</name>
<organism evidence="2 3">
    <name type="scientific">Hevea brasiliensis</name>
    <name type="common">Para rubber tree</name>
    <name type="synonym">Siphonia brasiliensis</name>
    <dbReference type="NCBI Taxonomy" id="3981"/>
    <lineage>
        <taxon>Eukaryota</taxon>
        <taxon>Viridiplantae</taxon>
        <taxon>Streptophyta</taxon>
        <taxon>Embryophyta</taxon>
        <taxon>Tracheophyta</taxon>
        <taxon>Spermatophyta</taxon>
        <taxon>Magnoliopsida</taxon>
        <taxon>eudicotyledons</taxon>
        <taxon>Gunneridae</taxon>
        <taxon>Pentapetalae</taxon>
        <taxon>rosids</taxon>
        <taxon>fabids</taxon>
        <taxon>Malpighiales</taxon>
        <taxon>Euphorbiaceae</taxon>
        <taxon>Crotonoideae</taxon>
        <taxon>Micrandreae</taxon>
        <taxon>Hevea</taxon>
    </lineage>
</organism>
<feature type="region of interest" description="Disordered" evidence="1">
    <location>
        <begin position="120"/>
        <end position="153"/>
    </location>
</feature>
<evidence type="ECO:0000313" key="2">
    <source>
        <dbReference type="EMBL" id="KAF2298824.1"/>
    </source>
</evidence>